<reference evidence="2" key="1">
    <citation type="journal article" date="2023" name="Mol. Biol. Evol.">
        <title>Third-Generation Sequencing Reveals the Adaptive Role of the Epigenome in Three Deep-Sea Polychaetes.</title>
        <authorList>
            <person name="Perez M."/>
            <person name="Aroh O."/>
            <person name="Sun Y."/>
            <person name="Lan Y."/>
            <person name="Juniper S.K."/>
            <person name="Young C.R."/>
            <person name="Angers B."/>
            <person name="Qian P.Y."/>
        </authorList>
    </citation>
    <scope>NUCLEOTIDE SEQUENCE</scope>
    <source>
        <strain evidence="2">P08H-3</strain>
    </source>
</reference>
<dbReference type="Proteomes" id="UP001208570">
    <property type="component" value="Unassembled WGS sequence"/>
</dbReference>
<evidence type="ECO:0000256" key="1">
    <source>
        <dbReference type="SAM" id="MobiDB-lite"/>
    </source>
</evidence>
<evidence type="ECO:0000313" key="3">
    <source>
        <dbReference type="Proteomes" id="UP001208570"/>
    </source>
</evidence>
<dbReference type="Gene3D" id="3.30.70.1820">
    <property type="entry name" value="L1 transposable element, RRM domain"/>
    <property type="match status" value="1"/>
</dbReference>
<feature type="region of interest" description="Disordered" evidence="1">
    <location>
        <begin position="1"/>
        <end position="20"/>
    </location>
</feature>
<dbReference type="AlphaFoldDB" id="A0AAD9IYE1"/>
<organism evidence="2 3">
    <name type="scientific">Paralvinella palmiformis</name>
    <dbReference type="NCBI Taxonomy" id="53620"/>
    <lineage>
        <taxon>Eukaryota</taxon>
        <taxon>Metazoa</taxon>
        <taxon>Spiralia</taxon>
        <taxon>Lophotrochozoa</taxon>
        <taxon>Annelida</taxon>
        <taxon>Polychaeta</taxon>
        <taxon>Sedentaria</taxon>
        <taxon>Canalipalpata</taxon>
        <taxon>Terebellida</taxon>
        <taxon>Terebelliformia</taxon>
        <taxon>Alvinellidae</taxon>
        <taxon>Paralvinella</taxon>
    </lineage>
</organism>
<dbReference type="EMBL" id="JAODUP010000907">
    <property type="protein sequence ID" value="KAK2142851.1"/>
    <property type="molecule type" value="Genomic_DNA"/>
</dbReference>
<evidence type="ECO:0000313" key="2">
    <source>
        <dbReference type="EMBL" id="KAK2142851.1"/>
    </source>
</evidence>
<feature type="compositionally biased region" description="Acidic residues" evidence="1">
    <location>
        <begin position="9"/>
        <end position="20"/>
    </location>
</feature>
<keyword evidence="3" id="KW-1185">Reference proteome</keyword>
<proteinExistence type="predicted"/>
<gene>
    <name evidence="2" type="ORF">LSH36_907g01011</name>
</gene>
<accession>A0AAD9IYE1</accession>
<sequence length="158" mass="18303">MPQAHVDLSLDDTDGQPEYDENADTAQMLTYMVKSMKGLRHNTILIVNKVSYIEEYLESVEIKLDNCIPATELWRISYLTRPNIYYGIPEGENDTWQKHEHDVREFLKTKVEIADADDADKLVVERAHRLGSKTPGNTRSIISRFANWKRKSEVFMKA</sequence>
<comment type="caution">
    <text evidence="2">The sequence shown here is derived from an EMBL/GenBank/DDBJ whole genome shotgun (WGS) entry which is preliminary data.</text>
</comment>
<name>A0AAD9IYE1_9ANNE</name>
<protein>
    <submittedName>
        <fullName evidence="2">Uncharacterized protein</fullName>
    </submittedName>
</protein>